<proteinExistence type="predicted"/>
<dbReference type="Proteomes" id="UP001066276">
    <property type="component" value="Chromosome 1_1"/>
</dbReference>
<dbReference type="EMBL" id="JANPWB010000001">
    <property type="protein sequence ID" value="KAJ1217692.1"/>
    <property type="molecule type" value="Genomic_DNA"/>
</dbReference>
<name>A0AAV7WXG2_PLEWA</name>
<sequence>MLQGGAVKITYGIMLHLERDIQKHEEDLGAIENVLHTHPDRLAGWREGRKLLLDGWRRLEKFTQSVSHQRLYVKGEKTRAMLARLEKTIAMLARLARQENQQTPLLRIYTDTGYFVSTQLTINGVFWTYQIRTYAMQGEGLDGQRVEYVVGTPLPSLDPENHKAIDSPIIQEEIFLVIQGLKTAKTSGVMVCLWSSIITM</sequence>
<protein>
    <submittedName>
        <fullName evidence="1">Uncharacterized protein</fullName>
    </submittedName>
</protein>
<dbReference type="AlphaFoldDB" id="A0AAV7WXG2"/>
<comment type="caution">
    <text evidence="1">The sequence shown here is derived from an EMBL/GenBank/DDBJ whole genome shotgun (WGS) entry which is preliminary data.</text>
</comment>
<reference evidence="1" key="1">
    <citation type="journal article" date="2022" name="bioRxiv">
        <title>Sequencing and chromosome-scale assembly of the giantPleurodeles waltlgenome.</title>
        <authorList>
            <person name="Brown T."/>
            <person name="Elewa A."/>
            <person name="Iarovenko S."/>
            <person name="Subramanian E."/>
            <person name="Araus A.J."/>
            <person name="Petzold A."/>
            <person name="Susuki M."/>
            <person name="Suzuki K.-i.T."/>
            <person name="Hayashi T."/>
            <person name="Toyoda A."/>
            <person name="Oliveira C."/>
            <person name="Osipova E."/>
            <person name="Leigh N.D."/>
            <person name="Simon A."/>
            <person name="Yun M.H."/>
        </authorList>
    </citation>
    <scope>NUCLEOTIDE SEQUENCE</scope>
    <source>
        <strain evidence="1">20211129_DDA</strain>
        <tissue evidence="1">Liver</tissue>
    </source>
</reference>
<keyword evidence="2" id="KW-1185">Reference proteome</keyword>
<organism evidence="1 2">
    <name type="scientific">Pleurodeles waltl</name>
    <name type="common">Iberian ribbed newt</name>
    <dbReference type="NCBI Taxonomy" id="8319"/>
    <lineage>
        <taxon>Eukaryota</taxon>
        <taxon>Metazoa</taxon>
        <taxon>Chordata</taxon>
        <taxon>Craniata</taxon>
        <taxon>Vertebrata</taxon>
        <taxon>Euteleostomi</taxon>
        <taxon>Amphibia</taxon>
        <taxon>Batrachia</taxon>
        <taxon>Caudata</taxon>
        <taxon>Salamandroidea</taxon>
        <taxon>Salamandridae</taxon>
        <taxon>Pleurodelinae</taxon>
        <taxon>Pleurodeles</taxon>
    </lineage>
</organism>
<evidence type="ECO:0000313" key="1">
    <source>
        <dbReference type="EMBL" id="KAJ1217692.1"/>
    </source>
</evidence>
<gene>
    <name evidence="1" type="ORF">NDU88_005284</name>
</gene>
<evidence type="ECO:0000313" key="2">
    <source>
        <dbReference type="Proteomes" id="UP001066276"/>
    </source>
</evidence>
<accession>A0AAV7WXG2</accession>